<name>A0A382ATR4_9ZZZZ</name>
<gene>
    <name evidence="1" type="ORF">METZ01_LOCUS157794</name>
</gene>
<evidence type="ECO:0000313" key="1">
    <source>
        <dbReference type="EMBL" id="SVB04940.1"/>
    </source>
</evidence>
<reference evidence="1" key="1">
    <citation type="submission" date="2018-05" db="EMBL/GenBank/DDBJ databases">
        <authorList>
            <person name="Lanie J.A."/>
            <person name="Ng W.-L."/>
            <person name="Kazmierczak K.M."/>
            <person name="Andrzejewski T.M."/>
            <person name="Davidsen T.M."/>
            <person name="Wayne K.J."/>
            <person name="Tettelin H."/>
            <person name="Glass J.I."/>
            <person name="Rusch D."/>
            <person name="Podicherti R."/>
            <person name="Tsui H.-C.T."/>
            <person name="Winkler M.E."/>
        </authorList>
    </citation>
    <scope>NUCLEOTIDE SEQUENCE</scope>
</reference>
<feature type="non-terminal residue" evidence="1">
    <location>
        <position position="1"/>
    </location>
</feature>
<accession>A0A382ATR4</accession>
<proteinExistence type="predicted"/>
<sequence>VDRSDERRAEIDYHQVGFSSRFDGPQIVTLVDQVGSV</sequence>
<dbReference type="EMBL" id="UINC01026811">
    <property type="protein sequence ID" value="SVB04940.1"/>
    <property type="molecule type" value="Genomic_DNA"/>
</dbReference>
<protein>
    <submittedName>
        <fullName evidence="1">Uncharacterized protein</fullName>
    </submittedName>
</protein>
<feature type="non-terminal residue" evidence="1">
    <location>
        <position position="37"/>
    </location>
</feature>
<organism evidence="1">
    <name type="scientific">marine metagenome</name>
    <dbReference type="NCBI Taxonomy" id="408172"/>
    <lineage>
        <taxon>unclassified sequences</taxon>
        <taxon>metagenomes</taxon>
        <taxon>ecological metagenomes</taxon>
    </lineage>
</organism>
<dbReference type="AlphaFoldDB" id="A0A382ATR4"/>